<name>A0A5J9U8Q4_9POAL</name>
<dbReference type="InterPro" id="IPR018289">
    <property type="entry name" value="MULE_transposase_dom"/>
</dbReference>
<evidence type="ECO:0000259" key="2">
    <source>
        <dbReference type="Pfam" id="PF03101"/>
    </source>
</evidence>
<dbReference type="OrthoDB" id="682959at2759"/>
<dbReference type="PANTHER" id="PTHR47482">
    <property type="entry name" value="OS11G0632001 PROTEIN"/>
    <property type="match status" value="1"/>
</dbReference>
<dbReference type="AlphaFoldDB" id="A0A5J9U8Q4"/>
<evidence type="ECO:0008006" key="6">
    <source>
        <dbReference type="Google" id="ProtNLM"/>
    </source>
</evidence>
<feature type="region of interest" description="Disordered" evidence="1">
    <location>
        <begin position="60"/>
        <end position="151"/>
    </location>
</feature>
<feature type="compositionally biased region" description="Acidic residues" evidence="1">
    <location>
        <begin position="91"/>
        <end position="112"/>
    </location>
</feature>
<dbReference type="PANTHER" id="PTHR47482:SF5">
    <property type="entry name" value="FAR1 DOMAIN-CONTAINING PROTEIN"/>
    <property type="match status" value="1"/>
</dbReference>
<evidence type="ECO:0000313" key="4">
    <source>
        <dbReference type="EMBL" id="TVU19550.1"/>
    </source>
</evidence>
<feature type="domain" description="MULE transposase" evidence="3">
    <location>
        <begin position="440"/>
        <end position="505"/>
    </location>
</feature>
<dbReference type="Pfam" id="PF10551">
    <property type="entry name" value="MULE"/>
    <property type="match status" value="1"/>
</dbReference>
<feature type="compositionally biased region" description="Acidic residues" evidence="1">
    <location>
        <begin position="121"/>
        <end position="131"/>
    </location>
</feature>
<feature type="compositionally biased region" description="Polar residues" evidence="1">
    <location>
        <begin position="142"/>
        <end position="151"/>
    </location>
</feature>
<keyword evidence="5" id="KW-1185">Reference proteome</keyword>
<dbReference type="Gramene" id="TVU19550">
    <property type="protein sequence ID" value="TVU19550"/>
    <property type="gene ID" value="EJB05_35702"/>
</dbReference>
<dbReference type="Proteomes" id="UP000324897">
    <property type="component" value="Chromosome 7"/>
</dbReference>
<dbReference type="EMBL" id="RWGY01000029">
    <property type="protein sequence ID" value="TVU19550.1"/>
    <property type="molecule type" value="Genomic_DNA"/>
</dbReference>
<comment type="caution">
    <text evidence="4">The sequence shown here is derived from an EMBL/GenBank/DDBJ whole genome shotgun (WGS) entry which is preliminary data.</text>
</comment>
<proteinExistence type="predicted"/>
<protein>
    <recommendedName>
        <fullName evidence="6">Protein FAR1-RELATED SEQUENCE</fullName>
    </recommendedName>
</protein>
<feature type="compositionally biased region" description="Acidic residues" evidence="1">
    <location>
        <begin position="60"/>
        <end position="73"/>
    </location>
</feature>
<gene>
    <name evidence="4" type="ORF">EJB05_35702</name>
</gene>
<feature type="domain" description="FAR1" evidence="2">
    <location>
        <begin position="243"/>
        <end position="318"/>
    </location>
</feature>
<evidence type="ECO:0000259" key="3">
    <source>
        <dbReference type="Pfam" id="PF10551"/>
    </source>
</evidence>
<organism evidence="4 5">
    <name type="scientific">Eragrostis curvula</name>
    <name type="common">weeping love grass</name>
    <dbReference type="NCBI Taxonomy" id="38414"/>
    <lineage>
        <taxon>Eukaryota</taxon>
        <taxon>Viridiplantae</taxon>
        <taxon>Streptophyta</taxon>
        <taxon>Embryophyta</taxon>
        <taxon>Tracheophyta</taxon>
        <taxon>Spermatophyta</taxon>
        <taxon>Magnoliopsida</taxon>
        <taxon>Liliopsida</taxon>
        <taxon>Poales</taxon>
        <taxon>Poaceae</taxon>
        <taxon>PACMAD clade</taxon>
        <taxon>Chloridoideae</taxon>
        <taxon>Eragrostideae</taxon>
        <taxon>Eragrostidinae</taxon>
        <taxon>Eragrostis</taxon>
    </lineage>
</organism>
<reference evidence="4 5" key="1">
    <citation type="journal article" date="2019" name="Sci. Rep.">
        <title>A high-quality genome of Eragrostis curvula grass provides insights into Poaceae evolution and supports new strategies to enhance forage quality.</title>
        <authorList>
            <person name="Carballo J."/>
            <person name="Santos B.A.C.M."/>
            <person name="Zappacosta D."/>
            <person name="Garbus I."/>
            <person name="Selva J.P."/>
            <person name="Gallo C.A."/>
            <person name="Diaz A."/>
            <person name="Albertini E."/>
            <person name="Caccamo M."/>
            <person name="Echenique V."/>
        </authorList>
    </citation>
    <scope>NUCLEOTIDE SEQUENCE [LARGE SCALE GENOMIC DNA]</scope>
    <source>
        <strain evidence="5">cv. Victoria</strain>
        <tissue evidence="4">Leaf</tissue>
    </source>
</reference>
<sequence length="524" mass="58929">MDNTLFTSTPNGSFQSLLDVSANALPWGASQQSLAASEVINSSRSAPVSIVASPAYDADIGTDFEDSDDDVEFLQESPEKQASDPCCDGNSDQDEPEVEYDSETMETEDERDFEPPPELIIDTDTDDEDQYESPTESHNETSPEIQQLPVHSSGDTTITVGVDDLKFEIYSPPGLGDCGCVSSQPTINKRKRWPKGSTPPNCRKPRGMGSIEKAMRNAPNRTTEFIFEPVLGLVFDSTAEAFQFYNLYSWEIGFGIHLGSFSENRVNGRRTMQQLGFDSRCTKSSKRIGCKAMLRLHRTPDDGWYVSTHVSEHNHELAVSCGEKRELRSHSQIEQCTKDMVMYLRENNVTLSRVHCIMGSLFGSMEDIPFNQKTLRAVCKQIASDQRDEDVTKTLRLFRKWRQEDPGFQFAVDPDENNKIKTLIWVNGRSRSQWNYFGDVVTFDTTYCTNLYNMPFGMFVGVNNHFQSVLFAGVLMRDETAKSFKWVFNEFLILVGGKHPVTILTGGLNTCGVSGTFRSKHHKS</sequence>
<evidence type="ECO:0000256" key="1">
    <source>
        <dbReference type="SAM" id="MobiDB-lite"/>
    </source>
</evidence>
<dbReference type="InterPro" id="IPR004330">
    <property type="entry name" value="FAR1_DNA_bnd_dom"/>
</dbReference>
<dbReference type="Pfam" id="PF03101">
    <property type="entry name" value="FAR1"/>
    <property type="match status" value="1"/>
</dbReference>
<accession>A0A5J9U8Q4</accession>
<evidence type="ECO:0000313" key="5">
    <source>
        <dbReference type="Proteomes" id="UP000324897"/>
    </source>
</evidence>